<dbReference type="EMBL" id="JQGA01000866">
    <property type="protein sequence ID" value="KGO72775.1"/>
    <property type="molecule type" value="Genomic_DNA"/>
</dbReference>
<proteinExistence type="predicted"/>
<reference evidence="1 2" key="1">
    <citation type="journal article" date="2015" name="Mol. Plant Microbe Interact.">
        <title>Genome, transcriptome, and functional analyses of Penicillium expansum provide new insights into secondary metabolism and pathogenicity.</title>
        <authorList>
            <person name="Ballester A.R."/>
            <person name="Marcet-Houben M."/>
            <person name="Levin E."/>
            <person name="Sela N."/>
            <person name="Selma-Lazaro C."/>
            <person name="Carmona L."/>
            <person name="Wisniewski M."/>
            <person name="Droby S."/>
            <person name="Gonzalez-Candelas L."/>
            <person name="Gabaldon T."/>
        </authorList>
    </citation>
    <scope>NUCLEOTIDE SEQUENCE [LARGE SCALE GENOMIC DNA]</scope>
    <source>
        <strain evidence="1 2">PHI-1</strain>
    </source>
</reference>
<dbReference type="Proteomes" id="UP000030104">
    <property type="component" value="Unassembled WGS sequence"/>
</dbReference>
<evidence type="ECO:0000313" key="1">
    <source>
        <dbReference type="EMBL" id="KGO72775.1"/>
    </source>
</evidence>
<protein>
    <submittedName>
        <fullName evidence="1">Uncharacterized protein</fullName>
    </submittedName>
</protein>
<keyword evidence="2" id="KW-1185">Reference proteome</keyword>
<dbReference type="AlphaFoldDB" id="A0A0A2L839"/>
<evidence type="ECO:0000313" key="2">
    <source>
        <dbReference type="Proteomes" id="UP000030104"/>
    </source>
</evidence>
<accession>A0A0A2L839</accession>
<dbReference type="OMA" id="GMDYPAF"/>
<comment type="caution">
    <text evidence="1">The sequence shown here is derived from an EMBL/GenBank/DDBJ whole genome shotgun (WGS) entry which is preliminary data.</text>
</comment>
<dbReference type="HOGENOM" id="CLU_1489490_0_0_1"/>
<gene>
    <name evidence="1" type="ORF">PITC_057510</name>
</gene>
<dbReference type="OrthoDB" id="4253248at2759"/>
<organism evidence="1 2">
    <name type="scientific">Penicillium italicum</name>
    <name type="common">Blue mold</name>
    <dbReference type="NCBI Taxonomy" id="40296"/>
    <lineage>
        <taxon>Eukaryota</taxon>
        <taxon>Fungi</taxon>
        <taxon>Dikarya</taxon>
        <taxon>Ascomycota</taxon>
        <taxon>Pezizomycotina</taxon>
        <taxon>Eurotiomycetes</taxon>
        <taxon>Eurotiomycetidae</taxon>
        <taxon>Eurotiales</taxon>
        <taxon>Aspergillaceae</taxon>
        <taxon>Penicillium</taxon>
    </lineage>
</organism>
<dbReference type="PhylomeDB" id="A0A0A2L839"/>
<name>A0A0A2L839_PENIT</name>
<sequence>MASTDPVQTSPPSIFRPRIREGMIVVRRPANGNDAAIFWTSTYFLPNGTNDAIDMDFLAFLIDLEVHFQYNPDLDEIQFQIPSPYQRTSLDPARPGANNVQSLRPEMGVVRTRSQWVAALGLMQISHLMRESGIEYVLRNGLVTSSVRHRVRPVAAAQFFIVRASDAEDSNQEWDDGSDQV</sequence>